<evidence type="ECO:0000313" key="1">
    <source>
        <dbReference type="EMBL" id="AGG89926.1"/>
    </source>
</evidence>
<dbReference type="HOGENOM" id="CLU_112375_1_1_6"/>
<name>M4NQQ5_9GAMM</name>
<protein>
    <submittedName>
        <fullName evidence="1">Mu-like prophage protein gp36</fullName>
    </submittedName>
</protein>
<dbReference type="Proteomes" id="UP000011859">
    <property type="component" value="Chromosome"/>
</dbReference>
<dbReference type="eggNOG" id="COG4387">
    <property type="taxonomic scope" value="Bacteria"/>
</dbReference>
<accession>M4NQQ5</accession>
<proteinExistence type="predicted"/>
<organism evidence="1 2">
    <name type="scientific">Rhodanobacter denitrificans</name>
    <dbReference type="NCBI Taxonomy" id="666685"/>
    <lineage>
        <taxon>Bacteria</taxon>
        <taxon>Pseudomonadati</taxon>
        <taxon>Pseudomonadota</taxon>
        <taxon>Gammaproteobacteria</taxon>
        <taxon>Lysobacterales</taxon>
        <taxon>Rhodanobacteraceae</taxon>
        <taxon>Rhodanobacter</taxon>
    </lineage>
</organism>
<evidence type="ECO:0000313" key="2">
    <source>
        <dbReference type="Proteomes" id="UP000011859"/>
    </source>
</evidence>
<dbReference type="Pfam" id="PF07030">
    <property type="entry name" value="Phage_Mu_Gp36"/>
    <property type="match status" value="1"/>
</dbReference>
<dbReference type="KEGG" id="rhd:R2APBS1_2849"/>
<dbReference type="OrthoDB" id="6886549at2"/>
<sequence length="170" mass="18529" precursor="true">MYVTPAQLADRPGARELAQVATRERDAIVADDLMEATLRATDRSAWSADQIAIADDALTRITQAIADADGTIDGFLAKRYPVPLSPVPSVVVNWSRAITRYNLHKDRISGEANDPILRDYRDALKLLQLTADGKFSLGADDPVLADAGDAEVQFTGDGRVFRRDASRGYP</sequence>
<gene>
    <name evidence="1" type="ORF">R2APBS1_2849</name>
</gene>
<reference evidence="1 2" key="1">
    <citation type="submission" date="2012-04" db="EMBL/GenBank/DDBJ databases">
        <title>Complete genome of Rhodanobacter sp. 2APBS1.</title>
        <authorList>
            <consortium name="US DOE Joint Genome Institute"/>
            <person name="Huntemann M."/>
            <person name="Wei C.-L."/>
            <person name="Han J."/>
            <person name="Detter J.C."/>
            <person name="Han C."/>
            <person name="Tapia R."/>
            <person name="Munk A.C.C."/>
            <person name="Chen A."/>
            <person name="Krypides N."/>
            <person name="Mavromatis K."/>
            <person name="Markowitz V."/>
            <person name="Szeto E."/>
            <person name="Ivanova N."/>
            <person name="Mikhailova N."/>
            <person name="Ovchinnikova G."/>
            <person name="Pagani I."/>
            <person name="Pati A."/>
            <person name="Goodwin L."/>
            <person name="Peters L."/>
            <person name="Pitluck S."/>
            <person name="Woyke T."/>
            <person name="Prakash O."/>
            <person name="Elkins J."/>
            <person name="Brown S."/>
            <person name="Palumbo A."/>
            <person name="Hemme C."/>
            <person name="Zhou J."/>
            <person name="Watson D."/>
            <person name="Jardine P."/>
            <person name="Kostka J."/>
            <person name="Green S."/>
        </authorList>
    </citation>
    <scope>NUCLEOTIDE SEQUENCE [LARGE SCALE GENOMIC DNA]</scope>
    <source>
        <strain evidence="1 2">2APBS1</strain>
    </source>
</reference>
<dbReference type="STRING" id="666685.R2APBS1_2849"/>
<dbReference type="EMBL" id="CP003470">
    <property type="protein sequence ID" value="AGG89926.1"/>
    <property type="molecule type" value="Genomic_DNA"/>
</dbReference>
<dbReference type="RefSeq" id="WP_015448396.1">
    <property type="nucleotide sequence ID" value="NC_020541.1"/>
</dbReference>
<dbReference type="AlphaFoldDB" id="M4NQQ5"/>
<dbReference type="InterPro" id="IPR009752">
    <property type="entry name" value="Phage_Mu_GpJ"/>
</dbReference>
<keyword evidence="2" id="KW-1185">Reference proteome</keyword>